<feature type="transmembrane region" description="Helical" evidence="5">
    <location>
        <begin position="230"/>
        <end position="261"/>
    </location>
</feature>
<evidence type="ECO:0000256" key="4">
    <source>
        <dbReference type="ARBA" id="ARBA00023136"/>
    </source>
</evidence>
<feature type="transmembrane region" description="Helical" evidence="5">
    <location>
        <begin position="273"/>
        <end position="296"/>
    </location>
</feature>
<evidence type="ECO:0000256" key="5">
    <source>
        <dbReference type="SAM" id="Phobius"/>
    </source>
</evidence>
<dbReference type="InterPro" id="IPR011547">
    <property type="entry name" value="SLC26A/SulP_dom"/>
</dbReference>
<name>A0A829YC99_9GAMM</name>
<dbReference type="InterPro" id="IPR000253">
    <property type="entry name" value="FHA_dom"/>
</dbReference>
<dbReference type="RefSeq" id="WP_161812478.1">
    <property type="nucleotide sequence ID" value="NZ_BLJN01000002.1"/>
</dbReference>
<dbReference type="InterPro" id="IPR002645">
    <property type="entry name" value="STAS_dom"/>
</dbReference>
<dbReference type="AlphaFoldDB" id="A0A829YC99"/>
<feature type="transmembrane region" description="Helical" evidence="5">
    <location>
        <begin position="402"/>
        <end position="420"/>
    </location>
</feature>
<dbReference type="Pfam" id="PF01740">
    <property type="entry name" value="STAS"/>
    <property type="match status" value="1"/>
</dbReference>
<feature type="transmembrane region" description="Helical" evidence="5">
    <location>
        <begin position="535"/>
        <end position="562"/>
    </location>
</feature>
<keyword evidence="4 5" id="KW-0472">Membrane</keyword>
<keyword evidence="3 5" id="KW-1133">Transmembrane helix</keyword>
<evidence type="ECO:0000256" key="3">
    <source>
        <dbReference type="ARBA" id="ARBA00022989"/>
    </source>
</evidence>
<dbReference type="Gene3D" id="2.60.200.20">
    <property type="match status" value="1"/>
</dbReference>
<accession>A0A829YC99</accession>
<evidence type="ECO:0000313" key="8">
    <source>
        <dbReference type="EMBL" id="GFE80855.1"/>
    </source>
</evidence>
<feature type="transmembrane region" description="Helical" evidence="5">
    <location>
        <begin position="473"/>
        <end position="491"/>
    </location>
</feature>
<dbReference type="SUPFAM" id="SSF52091">
    <property type="entry name" value="SpoIIaa-like"/>
    <property type="match status" value="1"/>
</dbReference>
<dbReference type="Pfam" id="PF00916">
    <property type="entry name" value="Sulfate_transp"/>
    <property type="match status" value="1"/>
</dbReference>
<organism evidence="8 9">
    <name type="scientific">Steroidobacter agaridevorans</name>
    <dbReference type="NCBI Taxonomy" id="2695856"/>
    <lineage>
        <taxon>Bacteria</taxon>
        <taxon>Pseudomonadati</taxon>
        <taxon>Pseudomonadota</taxon>
        <taxon>Gammaproteobacteria</taxon>
        <taxon>Steroidobacterales</taxon>
        <taxon>Steroidobacteraceae</taxon>
        <taxon>Steroidobacter</taxon>
    </lineage>
</organism>
<comment type="subcellular location">
    <subcellularLocation>
        <location evidence="1">Membrane</location>
        <topology evidence="1">Multi-pass membrane protein</topology>
    </subcellularLocation>
</comment>
<gene>
    <name evidence="8" type="ORF">GCM10011487_28550</name>
</gene>
<dbReference type="InterPro" id="IPR008984">
    <property type="entry name" value="SMAD_FHA_dom_sf"/>
</dbReference>
<dbReference type="NCBIfam" id="TIGR00815">
    <property type="entry name" value="sulP"/>
    <property type="match status" value="1"/>
</dbReference>
<dbReference type="PROSITE" id="PS50801">
    <property type="entry name" value="STAS"/>
    <property type="match status" value="1"/>
</dbReference>
<dbReference type="Proteomes" id="UP000445000">
    <property type="component" value="Unassembled WGS sequence"/>
</dbReference>
<dbReference type="InterPro" id="IPR036513">
    <property type="entry name" value="STAS_dom_sf"/>
</dbReference>
<evidence type="ECO:0000259" key="6">
    <source>
        <dbReference type="PROSITE" id="PS50006"/>
    </source>
</evidence>
<dbReference type="Pfam" id="PF00498">
    <property type="entry name" value="FHA"/>
    <property type="match status" value="1"/>
</dbReference>
<dbReference type="SMART" id="SM00240">
    <property type="entry name" value="FHA"/>
    <property type="match status" value="1"/>
</dbReference>
<keyword evidence="2 5" id="KW-0812">Transmembrane</keyword>
<dbReference type="PROSITE" id="PS50006">
    <property type="entry name" value="FHA_DOMAIN"/>
    <property type="match status" value="1"/>
</dbReference>
<dbReference type="PANTHER" id="PTHR11814">
    <property type="entry name" value="SULFATE TRANSPORTER"/>
    <property type="match status" value="1"/>
</dbReference>
<feature type="transmembrane region" description="Helical" evidence="5">
    <location>
        <begin position="352"/>
        <end position="369"/>
    </location>
</feature>
<evidence type="ECO:0000313" key="9">
    <source>
        <dbReference type="Proteomes" id="UP000445000"/>
    </source>
</evidence>
<protein>
    <submittedName>
        <fullName evidence="8">Sodium-independent anion transporter</fullName>
    </submittedName>
</protein>
<comment type="caution">
    <text evidence="8">The sequence shown here is derived from an EMBL/GenBank/DDBJ whole genome shotgun (WGS) entry which is preliminary data.</text>
</comment>
<dbReference type="EMBL" id="BLJN01000002">
    <property type="protein sequence ID" value="GFE80855.1"/>
    <property type="molecule type" value="Genomic_DNA"/>
</dbReference>
<dbReference type="CDD" id="cd00060">
    <property type="entry name" value="FHA"/>
    <property type="match status" value="1"/>
</dbReference>
<dbReference type="CDD" id="cd07042">
    <property type="entry name" value="STAS_SulP_like_sulfate_transporter"/>
    <property type="match status" value="1"/>
</dbReference>
<dbReference type="InterPro" id="IPR001902">
    <property type="entry name" value="SLC26A/SulP_fam"/>
</dbReference>
<sequence>MNKVTVRGVDGSHRDYGLTAGSIAIGRDPASGIHLKDSQVSWKHAVLISDASGCIIEDLGSSNGTFVGSHRIQRHVVHPGERIKIGPYELLLQAVQVPSPNSASERTLFAAADHYVQHHEKEQDASVQRAVEKAGATVKETVEVRDWRALLKRLFPIAGGEAVYGKFQLRTEVLAGITVAALLVPQGIAYALLAGLPPVMGLYASILPMIMYALTGSGRQTSTGPVTVDSLMLVLGLSTIATAGTATYIALAMLLTAVIGVSQLLMGGLRLGFLVNFLSYPVLAGFTSGIAIITVLGQLHHLLGIPQHQFPFLYEAVIDVVSRADQANLATLAIGLSCILLLLGFTKLSPKAPGPLTMVVVCTALSFAFRLDLHGVDVLGQVSRGLPQFGVPDFDWVQIKQLLPLALTMALVGFAQTVSVGKSLGNKYGYDIDANRELTALGLANISASVSQGYTVSGSLGRSALNATAGAKTPIAAIVTALCILLIALFLTPLFTYLPNVALAAILVVSSLRLIDTREIRYLFNVKITEGLLLVFTFVATLVFGVMPGLLLGIVASILLFITLNTRPYTAILGRLPNTNIFRNVEHFPEAETIPGLVILRIDASLYFANVVFLKERLHEICDRYEGELQALILDASAVNDLDSSADTALHQLSDEFKQKGITFYIAGVKAPVREVMRRSGLYSALGGDHFFFTIDAAVRRFQERTGTAALKSATPR</sequence>
<feature type="domain" description="STAS" evidence="7">
    <location>
        <begin position="587"/>
        <end position="702"/>
    </location>
</feature>
<evidence type="ECO:0000256" key="2">
    <source>
        <dbReference type="ARBA" id="ARBA00022692"/>
    </source>
</evidence>
<dbReference type="Gene3D" id="3.30.750.24">
    <property type="entry name" value="STAS domain"/>
    <property type="match status" value="1"/>
</dbReference>
<dbReference type="GO" id="GO:0055085">
    <property type="term" value="P:transmembrane transport"/>
    <property type="evidence" value="ECO:0007669"/>
    <property type="project" value="InterPro"/>
</dbReference>
<proteinExistence type="predicted"/>
<feature type="domain" description="FHA" evidence="6">
    <location>
        <begin position="23"/>
        <end position="72"/>
    </location>
</feature>
<keyword evidence="9" id="KW-1185">Reference proteome</keyword>
<feature type="transmembrane region" description="Helical" evidence="5">
    <location>
        <begin position="327"/>
        <end position="345"/>
    </location>
</feature>
<dbReference type="GO" id="GO:0016020">
    <property type="term" value="C:membrane"/>
    <property type="evidence" value="ECO:0007669"/>
    <property type="project" value="UniProtKB-SubCell"/>
</dbReference>
<evidence type="ECO:0000256" key="1">
    <source>
        <dbReference type="ARBA" id="ARBA00004141"/>
    </source>
</evidence>
<reference evidence="9" key="1">
    <citation type="submission" date="2020-01" db="EMBL/GenBank/DDBJ databases">
        <title>'Steroidobacter agaridevorans' sp. nov., agar-degrading bacteria isolated from rhizosphere soils.</title>
        <authorList>
            <person name="Ikenaga M."/>
            <person name="Kataoka M."/>
            <person name="Murouchi A."/>
            <person name="Katsuragi S."/>
            <person name="Sakai M."/>
        </authorList>
    </citation>
    <scope>NUCLEOTIDE SEQUENCE [LARGE SCALE GENOMIC DNA]</scope>
    <source>
        <strain evidence="9">YU21-B</strain>
    </source>
</reference>
<feature type="transmembrane region" description="Helical" evidence="5">
    <location>
        <begin position="173"/>
        <end position="193"/>
    </location>
</feature>
<evidence type="ECO:0000259" key="7">
    <source>
        <dbReference type="PROSITE" id="PS50801"/>
    </source>
</evidence>
<dbReference type="SUPFAM" id="SSF49879">
    <property type="entry name" value="SMAD/FHA domain"/>
    <property type="match status" value="1"/>
</dbReference>